<dbReference type="PROSITE" id="PS00463">
    <property type="entry name" value="ZN2_CY6_FUNGAL_1"/>
    <property type="match status" value="1"/>
</dbReference>
<evidence type="ECO:0000256" key="7">
    <source>
        <dbReference type="SAM" id="MobiDB-lite"/>
    </source>
</evidence>
<dbReference type="GO" id="GO:0008270">
    <property type="term" value="F:zinc ion binding"/>
    <property type="evidence" value="ECO:0007669"/>
    <property type="project" value="InterPro"/>
</dbReference>
<evidence type="ECO:0000256" key="3">
    <source>
        <dbReference type="ARBA" id="ARBA00023015"/>
    </source>
</evidence>
<dbReference type="GO" id="GO:0005634">
    <property type="term" value="C:nucleus"/>
    <property type="evidence" value="ECO:0007669"/>
    <property type="project" value="UniProtKB-SubCell"/>
</dbReference>
<dbReference type="PANTHER" id="PTHR37534:SF46">
    <property type="entry name" value="ZN(II)2CYS6 TRANSCRIPTION FACTOR (EUROFUNG)"/>
    <property type="match status" value="1"/>
</dbReference>
<dbReference type="AlphaFoldDB" id="A0A9W8YZ52"/>
<comment type="subcellular location">
    <subcellularLocation>
        <location evidence="1">Nucleus</location>
    </subcellularLocation>
</comment>
<evidence type="ECO:0000256" key="2">
    <source>
        <dbReference type="ARBA" id="ARBA00022833"/>
    </source>
</evidence>
<dbReference type="EMBL" id="JAPEVB010000001">
    <property type="protein sequence ID" value="KAJ4395936.1"/>
    <property type="molecule type" value="Genomic_DNA"/>
</dbReference>
<sequence length="774" mass="86985">MVKTSARSTKGTALRPPTASSRSGSSRSFGGCRTCRKRHVKCDEQLPTCRQCRRAGITCGGYVKSIIFDFELRDRAKEASAPTHFRRPFFTEHERECMSQQLISDVSPAATAEALRLLDDDIEAMLVEGMRDIDYTRGPFSAFTAKGQEGENEPLQFDLTQQSIGHVSESVSNLARQTQVLESQVDEMDLEQGQNASVVPLWHQCAPATVSEQEDDVTFQAAAEHIDVDEEVNPNYRLPGERLPKIAADMGGPFCDGVVLSTAFASGGTLAHAQAIFENNFWQTSLAAGQHFFDSAELPFVQNDFYTAAVGVPTANPIFMNTQQNPLLIQAIPLLKHYGSSVIASMSPFRHENTPWHIMFLAQLKTCLATLTLRENLDGAGMTTFYGSLAISALSLGMTSESQMWLDHATRYQRQAGMYARAVLTRPFIELDAEEYKSALIALLTMVQMSLFSGKRDQTEEFLLETEKLVRLRGLSKKKSRKTRLLHHCYVHMRLFHESTFVPLGYIESSHRREIRHAVESSGVSGSSDNLSFRLLLWNDLFHEMTVMKDQIEGENDLHIARPGLFPSTMYPEIFGIPEPFFFYWSQIIRLGNEKDIAEHNSEPTSLGDFSKRAKAIERGVNQLQSKTLIRQQDDSLVLTSLLDGMQSALQIYFYRRIYDVSSSILQPLVLSVHNWLFEYDQANPDYLHGSFGLMWPAFIAACEADGTELQNSFRQWFRNAKQRSGLGCISENANFVEKVWEVRRGDDKDNVSWLDVIGQSRAVSADAGCFMVP</sequence>
<organism evidence="9 10">
    <name type="scientific">Gnomoniopsis smithogilvyi</name>
    <dbReference type="NCBI Taxonomy" id="1191159"/>
    <lineage>
        <taxon>Eukaryota</taxon>
        <taxon>Fungi</taxon>
        <taxon>Dikarya</taxon>
        <taxon>Ascomycota</taxon>
        <taxon>Pezizomycotina</taxon>
        <taxon>Sordariomycetes</taxon>
        <taxon>Sordariomycetidae</taxon>
        <taxon>Diaporthales</taxon>
        <taxon>Gnomoniaceae</taxon>
        <taxon>Gnomoniopsis</taxon>
    </lineage>
</organism>
<dbReference type="InterPro" id="IPR001138">
    <property type="entry name" value="Zn2Cys6_DnaBD"/>
</dbReference>
<evidence type="ECO:0000256" key="1">
    <source>
        <dbReference type="ARBA" id="ARBA00004123"/>
    </source>
</evidence>
<feature type="compositionally biased region" description="Polar residues" evidence="7">
    <location>
        <begin position="1"/>
        <end position="11"/>
    </location>
</feature>
<dbReference type="Proteomes" id="UP001140453">
    <property type="component" value="Unassembled WGS sequence"/>
</dbReference>
<dbReference type="CDD" id="cd00067">
    <property type="entry name" value="GAL4"/>
    <property type="match status" value="1"/>
</dbReference>
<evidence type="ECO:0000256" key="5">
    <source>
        <dbReference type="ARBA" id="ARBA00023163"/>
    </source>
</evidence>
<dbReference type="Pfam" id="PF11951">
    <property type="entry name" value="Fungal_trans_2"/>
    <property type="match status" value="1"/>
</dbReference>
<dbReference type="SUPFAM" id="SSF57701">
    <property type="entry name" value="Zn2/Cys6 DNA-binding domain"/>
    <property type="match status" value="1"/>
</dbReference>
<dbReference type="InterPro" id="IPR036864">
    <property type="entry name" value="Zn2-C6_fun-type_DNA-bd_sf"/>
</dbReference>
<feature type="domain" description="Zn(2)-C6 fungal-type" evidence="8">
    <location>
        <begin position="31"/>
        <end position="59"/>
    </location>
</feature>
<comment type="caution">
    <text evidence="9">The sequence shown here is derived from an EMBL/GenBank/DDBJ whole genome shotgun (WGS) entry which is preliminary data.</text>
</comment>
<keyword evidence="6" id="KW-0539">Nucleus</keyword>
<name>A0A9W8YZ52_9PEZI</name>
<keyword evidence="4" id="KW-0238">DNA-binding</keyword>
<evidence type="ECO:0000313" key="10">
    <source>
        <dbReference type="Proteomes" id="UP001140453"/>
    </source>
</evidence>
<proteinExistence type="predicted"/>
<dbReference type="InterPro" id="IPR021858">
    <property type="entry name" value="Fun_TF"/>
</dbReference>
<dbReference type="Gene3D" id="4.10.240.10">
    <property type="entry name" value="Zn(2)-C6 fungal-type DNA-binding domain"/>
    <property type="match status" value="1"/>
</dbReference>
<keyword evidence="5" id="KW-0804">Transcription</keyword>
<dbReference type="SMART" id="SM00066">
    <property type="entry name" value="GAL4"/>
    <property type="match status" value="1"/>
</dbReference>
<keyword evidence="10" id="KW-1185">Reference proteome</keyword>
<evidence type="ECO:0000259" key="8">
    <source>
        <dbReference type="PROSITE" id="PS50048"/>
    </source>
</evidence>
<dbReference type="GO" id="GO:0000981">
    <property type="term" value="F:DNA-binding transcription factor activity, RNA polymerase II-specific"/>
    <property type="evidence" value="ECO:0007669"/>
    <property type="project" value="InterPro"/>
</dbReference>
<gene>
    <name evidence="9" type="ORF">N0V93_000152</name>
</gene>
<evidence type="ECO:0000256" key="4">
    <source>
        <dbReference type="ARBA" id="ARBA00023125"/>
    </source>
</evidence>
<feature type="compositionally biased region" description="Low complexity" evidence="7">
    <location>
        <begin position="20"/>
        <end position="31"/>
    </location>
</feature>
<feature type="region of interest" description="Disordered" evidence="7">
    <location>
        <begin position="1"/>
        <end position="31"/>
    </location>
</feature>
<reference evidence="9" key="1">
    <citation type="submission" date="2022-10" db="EMBL/GenBank/DDBJ databases">
        <title>Tapping the CABI collections for fungal endophytes: first genome assemblies for Collariella, Neodidymelliopsis, Ascochyta clinopodiicola, Didymella pomorum, Didymosphaeria variabile, Neocosmospora piperis and Neocucurbitaria cava.</title>
        <authorList>
            <person name="Hill R."/>
        </authorList>
    </citation>
    <scope>NUCLEOTIDE SEQUENCE</scope>
    <source>
        <strain evidence="9">IMI 355082</strain>
    </source>
</reference>
<keyword evidence="2" id="KW-0862">Zinc</keyword>
<dbReference type="OrthoDB" id="3477330at2759"/>
<dbReference type="PANTHER" id="PTHR37534">
    <property type="entry name" value="TRANSCRIPTIONAL ACTIVATOR PROTEIN UGA3"/>
    <property type="match status" value="1"/>
</dbReference>
<keyword evidence="3" id="KW-0805">Transcription regulation</keyword>
<dbReference type="GO" id="GO:0003677">
    <property type="term" value="F:DNA binding"/>
    <property type="evidence" value="ECO:0007669"/>
    <property type="project" value="UniProtKB-KW"/>
</dbReference>
<evidence type="ECO:0000256" key="6">
    <source>
        <dbReference type="ARBA" id="ARBA00023242"/>
    </source>
</evidence>
<evidence type="ECO:0000313" key="9">
    <source>
        <dbReference type="EMBL" id="KAJ4395936.1"/>
    </source>
</evidence>
<dbReference type="PROSITE" id="PS50048">
    <property type="entry name" value="ZN2_CY6_FUNGAL_2"/>
    <property type="match status" value="1"/>
</dbReference>
<protein>
    <recommendedName>
        <fullName evidence="8">Zn(2)-C6 fungal-type domain-containing protein</fullName>
    </recommendedName>
</protein>
<accession>A0A9W8YZ52</accession>
<dbReference type="Pfam" id="PF00172">
    <property type="entry name" value="Zn_clus"/>
    <property type="match status" value="1"/>
</dbReference>